<evidence type="ECO:0000313" key="1">
    <source>
        <dbReference type="EMBL" id="MDP5274337.1"/>
    </source>
</evidence>
<dbReference type="Proteomes" id="UP001231941">
    <property type="component" value="Unassembled WGS sequence"/>
</dbReference>
<gene>
    <name evidence="1" type="ORF">Q5Y73_09465</name>
</gene>
<accession>A0ABT9IYY4</accession>
<name>A0ABT9IYY4_9BACL</name>
<dbReference type="RefSeq" id="WP_305991650.1">
    <property type="nucleotide sequence ID" value="NZ_JAVAMP010000003.1"/>
</dbReference>
<keyword evidence="2" id="KW-1185">Reference proteome</keyword>
<organism evidence="1 2">
    <name type="scientific">Chengkuizengella axinellae</name>
    <dbReference type="NCBI Taxonomy" id="3064388"/>
    <lineage>
        <taxon>Bacteria</taxon>
        <taxon>Bacillati</taxon>
        <taxon>Bacillota</taxon>
        <taxon>Bacilli</taxon>
        <taxon>Bacillales</taxon>
        <taxon>Paenibacillaceae</taxon>
        <taxon>Chengkuizengella</taxon>
    </lineage>
</organism>
<dbReference type="EMBL" id="JAVAMP010000003">
    <property type="protein sequence ID" value="MDP5274337.1"/>
    <property type="molecule type" value="Genomic_DNA"/>
</dbReference>
<protein>
    <submittedName>
        <fullName evidence="1">Uncharacterized protein</fullName>
    </submittedName>
</protein>
<proteinExistence type="predicted"/>
<evidence type="ECO:0000313" key="2">
    <source>
        <dbReference type="Proteomes" id="UP001231941"/>
    </source>
</evidence>
<comment type="caution">
    <text evidence="1">The sequence shown here is derived from an EMBL/GenBank/DDBJ whole genome shotgun (WGS) entry which is preliminary data.</text>
</comment>
<reference evidence="1 2" key="1">
    <citation type="submission" date="2023-08" db="EMBL/GenBank/DDBJ databases">
        <authorList>
            <person name="Park J.-S."/>
        </authorList>
    </citation>
    <scope>NUCLEOTIDE SEQUENCE [LARGE SCALE GENOMIC DNA]</scope>
    <source>
        <strain evidence="1 2">2205SS18-9</strain>
    </source>
</reference>
<sequence>MSKTIKKERLIRMTNEKLYDFYDRLIYMRDNEMLSSELVDSYKWLMLTVEYQQKKIEELEQIALDEEGIAIAFEGYEGNYHVDDDEEQTEYRYKVEDKERFHKFIKAHLLDQKDSDTGMSWVGLMYDELFEYLIEEAYLFELVDEGVLVKSSI</sequence>